<dbReference type="AlphaFoldDB" id="A0A1I6US01"/>
<dbReference type="EMBL" id="FPAA01000019">
    <property type="protein sequence ID" value="SFT04239.1"/>
    <property type="molecule type" value="Genomic_DNA"/>
</dbReference>
<accession>A0A1I6US01</accession>
<dbReference type="Proteomes" id="UP000198660">
    <property type="component" value="Unassembled WGS sequence"/>
</dbReference>
<proteinExistence type="predicted"/>
<sequence length="151" mass="17938">MSISNWIAVCSALSSIIFSFLFWRVQVQNKKILQDNHERDQREREELKNEKRRRFFRLMHSIQVVMIKESTSSSNGDSLRILKESLDYPSYESVTFLDEEEINFLEQVREMVDDILSSGINSDKMFKLAKLIDRFDKNKLEGKIFSSRNIY</sequence>
<feature type="transmembrane region" description="Helical" evidence="1">
    <location>
        <begin position="6"/>
        <end position="23"/>
    </location>
</feature>
<organism evidence="2 3">
    <name type="scientific">Marininema halotolerans</name>
    <dbReference type="NCBI Taxonomy" id="1155944"/>
    <lineage>
        <taxon>Bacteria</taxon>
        <taxon>Bacillati</taxon>
        <taxon>Bacillota</taxon>
        <taxon>Bacilli</taxon>
        <taxon>Bacillales</taxon>
        <taxon>Thermoactinomycetaceae</taxon>
        <taxon>Marininema</taxon>
    </lineage>
</organism>
<evidence type="ECO:0000313" key="2">
    <source>
        <dbReference type="EMBL" id="SFT04239.1"/>
    </source>
</evidence>
<keyword evidence="3" id="KW-1185">Reference proteome</keyword>
<reference evidence="3" key="1">
    <citation type="submission" date="2016-10" db="EMBL/GenBank/DDBJ databases">
        <authorList>
            <person name="Varghese N."/>
            <person name="Submissions S."/>
        </authorList>
    </citation>
    <scope>NUCLEOTIDE SEQUENCE [LARGE SCALE GENOMIC DNA]</scope>
    <source>
        <strain evidence="3">DSM 45789</strain>
    </source>
</reference>
<evidence type="ECO:0000256" key="1">
    <source>
        <dbReference type="SAM" id="Phobius"/>
    </source>
</evidence>
<evidence type="ECO:0000313" key="3">
    <source>
        <dbReference type="Proteomes" id="UP000198660"/>
    </source>
</evidence>
<dbReference type="RefSeq" id="WP_091839820.1">
    <property type="nucleotide sequence ID" value="NZ_FPAA01000019.1"/>
</dbReference>
<name>A0A1I6US01_9BACL</name>
<protein>
    <submittedName>
        <fullName evidence="2">Uncharacterized protein</fullName>
    </submittedName>
</protein>
<keyword evidence="1" id="KW-1133">Transmembrane helix</keyword>
<keyword evidence="1" id="KW-0812">Transmembrane</keyword>
<keyword evidence="1" id="KW-0472">Membrane</keyword>
<gene>
    <name evidence="2" type="ORF">SAMN05444972_11950</name>
</gene>